<dbReference type="GO" id="GO:0005829">
    <property type="term" value="C:cytosol"/>
    <property type="evidence" value="ECO:0007669"/>
    <property type="project" value="TreeGrafter"/>
</dbReference>
<dbReference type="PROSITE" id="PS51194">
    <property type="entry name" value="HELICASE_CTER"/>
    <property type="match status" value="1"/>
</dbReference>
<dbReference type="EMBL" id="FTNT01000011">
    <property type="protein sequence ID" value="SIS19251.1"/>
    <property type="molecule type" value="Genomic_DNA"/>
</dbReference>
<evidence type="ECO:0000256" key="3">
    <source>
        <dbReference type="ARBA" id="ARBA00022448"/>
    </source>
</evidence>
<dbReference type="SUPFAM" id="SSF81767">
    <property type="entry name" value="Pre-protein crosslinking domain of SecA"/>
    <property type="match status" value="1"/>
</dbReference>
<dbReference type="Pfam" id="PF21090">
    <property type="entry name" value="P-loop_SecA"/>
    <property type="match status" value="1"/>
</dbReference>
<dbReference type="PROSITE" id="PS01312">
    <property type="entry name" value="SECA"/>
    <property type="match status" value="1"/>
</dbReference>
<keyword evidence="7 12" id="KW-0067">ATP-binding</keyword>
<keyword evidence="6 12" id="KW-0547">Nucleotide-binding</keyword>
<comment type="catalytic activity">
    <reaction evidence="12">
        <text>ATP + H2O + cellular proteinSide 1 = ADP + phosphate + cellular proteinSide 2.</text>
        <dbReference type="EC" id="7.4.2.8"/>
    </reaction>
</comment>
<dbReference type="InterPro" id="IPR020937">
    <property type="entry name" value="SecA_CS"/>
</dbReference>
<dbReference type="GO" id="GO:0005524">
    <property type="term" value="F:ATP binding"/>
    <property type="evidence" value="ECO:0007669"/>
    <property type="project" value="UniProtKB-UniRule"/>
</dbReference>
<dbReference type="RefSeq" id="WP_076482012.1">
    <property type="nucleotide sequence ID" value="NZ_FTNT01000011.1"/>
</dbReference>
<evidence type="ECO:0000256" key="7">
    <source>
        <dbReference type="ARBA" id="ARBA00022840"/>
    </source>
</evidence>
<dbReference type="SMART" id="SM00958">
    <property type="entry name" value="SecA_PP_bind"/>
    <property type="match status" value="1"/>
</dbReference>
<evidence type="ECO:0000256" key="5">
    <source>
        <dbReference type="ARBA" id="ARBA00022490"/>
    </source>
</evidence>
<dbReference type="GO" id="GO:0017038">
    <property type="term" value="P:protein import"/>
    <property type="evidence" value="ECO:0007669"/>
    <property type="project" value="InterPro"/>
</dbReference>
<dbReference type="PROSITE" id="PS51192">
    <property type="entry name" value="HELICASE_ATP_BIND_1"/>
    <property type="match status" value="1"/>
</dbReference>
<dbReference type="Gene3D" id="3.40.50.300">
    <property type="entry name" value="P-loop containing nucleotide triphosphate hydrolases"/>
    <property type="match status" value="3"/>
</dbReference>
<dbReference type="Gene3D" id="3.90.1440.10">
    <property type="entry name" value="SecA, preprotein cross-linking domain"/>
    <property type="match status" value="1"/>
</dbReference>
<comment type="subunit">
    <text evidence="12">Monomer and homodimer. Part of the essential Sec protein translocation apparatus which comprises SecA, SecYEG and auxiliary proteins SecDF. Other proteins may also be involved.</text>
</comment>
<dbReference type="EC" id="7.4.2.8" evidence="12"/>
<gene>
    <name evidence="12" type="primary">secA</name>
    <name evidence="17" type="ORF">SAMN05445060_3453</name>
</gene>
<accession>A0A1N7H344</accession>
<evidence type="ECO:0000256" key="13">
    <source>
        <dbReference type="SAM" id="MobiDB-lite"/>
    </source>
</evidence>
<dbReference type="GO" id="GO:0043952">
    <property type="term" value="P:protein transport by the Sec complex"/>
    <property type="evidence" value="ECO:0007669"/>
    <property type="project" value="TreeGrafter"/>
</dbReference>
<keyword evidence="8 12" id="KW-0653">Protein transport</keyword>
<dbReference type="InterPro" id="IPR014001">
    <property type="entry name" value="Helicase_ATP-bd"/>
</dbReference>
<evidence type="ECO:0000259" key="15">
    <source>
        <dbReference type="PROSITE" id="PS51194"/>
    </source>
</evidence>
<dbReference type="SUPFAM" id="SSF52540">
    <property type="entry name" value="P-loop containing nucleoside triphosphate hydrolases"/>
    <property type="match status" value="2"/>
</dbReference>
<dbReference type="InterPro" id="IPR014018">
    <property type="entry name" value="SecA_motor_DEAD"/>
</dbReference>
<evidence type="ECO:0000256" key="4">
    <source>
        <dbReference type="ARBA" id="ARBA00022475"/>
    </source>
</evidence>
<evidence type="ECO:0000256" key="6">
    <source>
        <dbReference type="ARBA" id="ARBA00022741"/>
    </source>
</evidence>
<dbReference type="InterPro" id="IPR026389">
    <property type="entry name" value="SecA_Actinobact-type"/>
</dbReference>
<feature type="region of interest" description="Disordered" evidence="13">
    <location>
        <begin position="645"/>
        <end position="726"/>
    </location>
</feature>
<feature type="binding site" evidence="12">
    <location>
        <begin position="103"/>
        <end position="107"/>
    </location>
    <ligand>
        <name>ATP</name>
        <dbReference type="ChEBI" id="CHEBI:30616"/>
    </ligand>
</feature>
<dbReference type="Proteomes" id="UP000186218">
    <property type="component" value="Unassembled WGS sequence"/>
</dbReference>
<comment type="subcellular location">
    <subcellularLocation>
        <location evidence="12">Cell membrane</location>
        <topology evidence="12">Peripheral membrane protein</topology>
        <orientation evidence="12">Cytoplasmic side</orientation>
    </subcellularLocation>
    <subcellularLocation>
        <location evidence="12">Cytoplasm</location>
    </subcellularLocation>
    <subcellularLocation>
        <location evidence="1">Membrane</location>
        <topology evidence="1">Peripheral membrane protein</topology>
    </subcellularLocation>
    <text evidence="12">Distribution is 50-50.</text>
</comment>
<dbReference type="InterPro" id="IPR011130">
    <property type="entry name" value="SecA_preprotein_X-link_dom"/>
</dbReference>
<feature type="binding site" evidence="12">
    <location>
        <position position="491"/>
    </location>
    <ligand>
        <name>ATP</name>
        <dbReference type="ChEBI" id="CHEBI:30616"/>
    </ligand>
</feature>
<feature type="compositionally biased region" description="Low complexity" evidence="13">
    <location>
        <begin position="658"/>
        <end position="670"/>
    </location>
</feature>
<keyword evidence="5 12" id="KW-0963">Cytoplasm</keyword>
<dbReference type="Pfam" id="PF07517">
    <property type="entry name" value="SecA_DEAD"/>
    <property type="match status" value="1"/>
</dbReference>
<dbReference type="InterPro" id="IPR001650">
    <property type="entry name" value="Helicase_C-like"/>
</dbReference>
<dbReference type="InterPro" id="IPR036266">
    <property type="entry name" value="SecA_Wing/Scaffold_sf"/>
</dbReference>
<dbReference type="FunFam" id="3.40.50.300:FF:000429">
    <property type="entry name" value="Preprotein translocase subunit SecA"/>
    <property type="match status" value="1"/>
</dbReference>
<keyword evidence="4 12" id="KW-1003">Cell membrane</keyword>
<keyword evidence="18" id="KW-1185">Reference proteome</keyword>
<dbReference type="GO" id="GO:0006605">
    <property type="term" value="P:protein targeting"/>
    <property type="evidence" value="ECO:0007669"/>
    <property type="project" value="UniProtKB-UniRule"/>
</dbReference>
<reference evidence="17 18" key="1">
    <citation type="submission" date="2017-01" db="EMBL/GenBank/DDBJ databases">
        <authorList>
            <person name="Mah S.A."/>
            <person name="Swanson W.J."/>
            <person name="Moy G.W."/>
            <person name="Vacquier V.D."/>
        </authorList>
    </citation>
    <scope>NUCLEOTIDE SEQUENCE [LARGE SCALE GENOMIC DNA]</scope>
    <source>
        <strain evidence="17 18">CPCC 203464</strain>
    </source>
</reference>
<evidence type="ECO:0000256" key="2">
    <source>
        <dbReference type="ARBA" id="ARBA00007650"/>
    </source>
</evidence>
<dbReference type="CDD" id="cd17928">
    <property type="entry name" value="DEXDc_SecA"/>
    <property type="match status" value="1"/>
</dbReference>
<dbReference type="Pfam" id="PF07516">
    <property type="entry name" value="SecA_SW"/>
    <property type="match status" value="1"/>
</dbReference>
<dbReference type="GO" id="GO:0065002">
    <property type="term" value="P:intracellular protein transmembrane transport"/>
    <property type="evidence" value="ECO:0007669"/>
    <property type="project" value="UniProtKB-UniRule"/>
</dbReference>
<dbReference type="InterPro" id="IPR011115">
    <property type="entry name" value="SecA_DEAD"/>
</dbReference>
<dbReference type="InterPro" id="IPR044722">
    <property type="entry name" value="SecA_SF2_C"/>
</dbReference>
<organism evidence="17 18">
    <name type="scientific">Williamsia sterculiae</name>
    <dbReference type="NCBI Taxonomy" id="1344003"/>
    <lineage>
        <taxon>Bacteria</taxon>
        <taxon>Bacillati</taxon>
        <taxon>Actinomycetota</taxon>
        <taxon>Actinomycetes</taxon>
        <taxon>Mycobacteriales</taxon>
        <taxon>Nocardiaceae</taxon>
        <taxon>Williamsia</taxon>
    </lineage>
</organism>
<evidence type="ECO:0000313" key="17">
    <source>
        <dbReference type="EMBL" id="SIS19251.1"/>
    </source>
</evidence>
<evidence type="ECO:0000256" key="8">
    <source>
        <dbReference type="ARBA" id="ARBA00022927"/>
    </source>
</evidence>
<evidence type="ECO:0000256" key="10">
    <source>
        <dbReference type="ARBA" id="ARBA00023010"/>
    </source>
</evidence>
<dbReference type="STRING" id="1344003.SAMN05445060_3453"/>
<keyword evidence="3 12" id="KW-0813">Transport</keyword>
<dbReference type="HAMAP" id="MF_01382">
    <property type="entry name" value="SecA"/>
    <property type="match status" value="1"/>
</dbReference>
<dbReference type="PANTHER" id="PTHR30612">
    <property type="entry name" value="SECA INNER MEMBRANE COMPONENT OF SEC PROTEIN SECRETION SYSTEM"/>
    <property type="match status" value="1"/>
</dbReference>
<feature type="compositionally biased region" description="Polar residues" evidence="13">
    <location>
        <begin position="647"/>
        <end position="657"/>
    </location>
</feature>
<dbReference type="GO" id="GO:0005886">
    <property type="term" value="C:plasma membrane"/>
    <property type="evidence" value="ECO:0007669"/>
    <property type="project" value="UniProtKB-SubCell"/>
</dbReference>
<comment type="function">
    <text evidence="12">Part of the Sec protein translocase complex. Interacts with the SecYEG preprotein conducting channel. Has a central role in coupling the hydrolysis of ATP to the transfer of proteins into and across the cell membrane, serving as an ATP-driven molecular motor driving the stepwise translocation of polypeptide chains across the membrane.</text>
</comment>
<dbReference type="CDD" id="cd18803">
    <property type="entry name" value="SF2_C_secA"/>
    <property type="match status" value="1"/>
</dbReference>
<protein>
    <recommendedName>
        <fullName evidence="12">Protein translocase subunit SecA</fullName>
        <ecNumber evidence="12">7.4.2.8</ecNumber>
    </recommendedName>
</protein>
<evidence type="ECO:0000259" key="14">
    <source>
        <dbReference type="PROSITE" id="PS51192"/>
    </source>
</evidence>
<dbReference type="PANTHER" id="PTHR30612:SF0">
    <property type="entry name" value="CHLOROPLAST PROTEIN-TRANSPORTING ATPASE"/>
    <property type="match status" value="1"/>
</dbReference>
<dbReference type="InterPro" id="IPR000185">
    <property type="entry name" value="SecA"/>
</dbReference>
<keyword evidence="10 12" id="KW-0811">Translocation</keyword>
<dbReference type="GO" id="GO:0031522">
    <property type="term" value="C:cell envelope Sec protein transport complex"/>
    <property type="evidence" value="ECO:0007669"/>
    <property type="project" value="TreeGrafter"/>
</dbReference>
<dbReference type="InterPro" id="IPR036670">
    <property type="entry name" value="SecA_X-link_sf"/>
</dbReference>
<dbReference type="PRINTS" id="PR00906">
    <property type="entry name" value="SECA"/>
</dbReference>
<dbReference type="SUPFAM" id="SSF81886">
    <property type="entry name" value="Helical scaffold and wing domains of SecA"/>
    <property type="match status" value="1"/>
</dbReference>
<dbReference type="Gene3D" id="1.10.3060.10">
    <property type="entry name" value="Helical scaffold and wing domains of SecA"/>
    <property type="match status" value="1"/>
</dbReference>
<comment type="similarity">
    <text evidence="2 12">Belongs to the SecA family.</text>
</comment>
<feature type="binding site" evidence="12">
    <location>
        <position position="85"/>
    </location>
    <ligand>
        <name>ATP</name>
        <dbReference type="ChEBI" id="CHEBI:30616"/>
    </ligand>
</feature>
<feature type="compositionally biased region" description="Basic and acidic residues" evidence="13">
    <location>
        <begin position="688"/>
        <end position="704"/>
    </location>
</feature>
<dbReference type="PROSITE" id="PS51196">
    <property type="entry name" value="SECA_MOTOR_DEAD"/>
    <property type="match status" value="1"/>
</dbReference>
<evidence type="ECO:0000259" key="16">
    <source>
        <dbReference type="PROSITE" id="PS51196"/>
    </source>
</evidence>
<evidence type="ECO:0000256" key="1">
    <source>
        <dbReference type="ARBA" id="ARBA00004170"/>
    </source>
</evidence>
<dbReference type="GO" id="GO:0008564">
    <property type="term" value="F:protein-exporting ATPase activity"/>
    <property type="evidence" value="ECO:0007669"/>
    <property type="project" value="UniProtKB-EC"/>
</dbReference>
<sequence length="854" mass="92331">MGKLTNNMWRLLGAQSSRNQSKSVALLKDAAGHDDWAAGLDDAELAPAAEKLDITDPQGTDRAKFLALARVAADRSLSMRPFDVQLQGALRLLEGDVVEMATGEGKTLAGAIAAIGYVLQGHRVHVISVNDYLAERDAAWMKPLFDSFAISSGSVSEKSDREARRTAYAADITYASVNEVGFDVLRDQLAVRDAELVSPKPDVAIIDEADSVLVDEALVPLILAGAAAGEVPDRPIHDAVAKLKKNHYEVDADGRNVYLTDEGAEFLESELGGINLYDEEHVGTTLVQVNVAMHAHLLVERDVHYIVRDGGVHLINASRGRVAQLQRWPDGLQAAVELKEGLAQTDSGEVIDTITVQALIGRYPKVCGMTGTALAAGEQFRQFYELAVSQIPLNTPNTRIDETDQVYDNKANKAEAVVQYVKDVHETGQPVLIGTHDVAESEELAYLLGKAGVESVVLNAKNDAEEAKIIAEAGALNAVTVSTQMAGRGTDIKLGGSRGEKDGKSTGARDQIVELGGLCVVGTGRHDTQRLDSQLRGRAGRQGDPGRSIFFSSLEDPVVTRNLAFKRDPVSPNPDGSMAAKGVDLIEQAQRVAEGVMLELHANTWRYNKLVNQQREIVVKRRMELLTTDAAVDELAELEPERYRQLTGETEQQTPSTGESAAAAESAPEEGAPEKNTRTDTGTVDEPEVAKDTVEEAEADEKTVDAATDDPAAETVTADEDTAEGTLPAVEPVEREVLVQACREIMLYHLDRAWADHLAFVSDVRASIHLRSLGRQSPLDEFHRLILDEFAKLPGEAVDNARKTFRDIAITADGVDLDAADLRRSTTTWTYMVHDNPFASGGAKALQGVIGIFR</sequence>
<feature type="domain" description="SecA family profile" evidence="16">
    <location>
        <begin position="5"/>
        <end position="579"/>
    </location>
</feature>
<keyword evidence="11 12" id="KW-0472">Membrane</keyword>
<dbReference type="AlphaFoldDB" id="A0A1N7H344"/>
<evidence type="ECO:0000256" key="9">
    <source>
        <dbReference type="ARBA" id="ARBA00022967"/>
    </source>
</evidence>
<dbReference type="NCBIfam" id="TIGR04221">
    <property type="entry name" value="SecA2_Mycobac"/>
    <property type="match status" value="1"/>
</dbReference>
<feature type="domain" description="Helicase ATP-binding" evidence="14">
    <location>
        <begin position="87"/>
        <end position="246"/>
    </location>
</feature>
<dbReference type="OrthoDB" id="9805579at2"/>
<dbReference type="Pfam" id="PF01043">
    <property type="entry name" value="SecA_PP_bind"/>
    <property type="match status" value="1"/>
</dbReference>
<proteinExistence type="inferred from homology"/>
<evidence type="ECO:0000256" key="12">
    <source>
        <dbReference type="HAMAP-Rule" id="MF_01382"/>
    </source>
</evidence>
<evidence type="ECO:0000313" key="18">
    <source>
        <dbReference type="Proteomes" id="UP000186218"/>
    </source>
</evidence>
<keyword evidence="9 12" id="KW-1278">Translocase</keyword>
<name>A0A1N7H344_9NOCA</name>
<evidence type="ECO:0000256" key="11">
    <source>
        <dbReference type="ARBA" id="ARBA00023136"/>
    </source>
</evidence>
<feature type="domain" description="Helicase C-terminal" evidence="15">
    <location>
        <begin position="416"/>
        <end position="586"/>
    </location>
</feature>
<dbReference type="InterPro" id="IPR027417">
    <property type="entry name" value="P-loop_NTPase"/>
</dbReference>
<dbReference type="SMART" id="SM00957">
    <property type="entry name" value="SecA_DEAD"/>
    <property type="match status" value="1"/>
</dbReference>
<dbReference type="InterPro" id="IPR011116">
    <property type="entry name" value="SecA_Wing/Scaffold"/>
</dbReference>
<feature type="compositionally biased region" description="Acidic residues" evidence="13">
    <location>
        <begin position="707"/>
        <end position="723"/>
    </location>
</feature>